<gene>
    <name evidence="1" type="ORF">M8C21_010001</name>
</gene>
<dbReference type="Proteomes" id="UP001206925">
    <property type="component" value="Unassembled WGS sequence"/>
</dbReference>
<feature type="non-terminal residue" evidence="1">
    <location>
        <position position="1"/>
    </location>
</feature>
<name>A0AAD5GV87_AMBAR</name>
<organism evidence="1 2">
    <name type="scientific">Ambrosia artemisiifolia</name>
    <name type="common">Common ragweed</name>
    <dbReference type="NCBI Taxonomy" id="4212"/>
    <lineage>
        <taxon>Eukaryota</taxon>
        <taxon>Viridiplantae</taxon>
        <taxon>Streptophyta</taxon>
        <taxon>Embryophyta</taxon>
        <taxon>Tracheophyta</taxon>
        <taxon>Spermatophyta</taxon>
        <taxon>Magnoliopsida</taxon>
        <taxon>eudicotyledons</taxon>
        <taxon>Gunneridae</taxon>
        <taxon>Pentapetalae</taxon>
        <taxon>asterids</taxon>
        <taxon>campanulids</taxon>
        <taxon>Asterales</taxon>
        <taxon>Asteraceae</taxon>
        <taxon>Asteroideae</taxon>
        <taxon>Heliantheae alliance</taxon>
        <taxon>Heliantheae</taxon>
        <taxon>Ambrosia</taxon>
    </lineage>
</organism>
<evidence type="ECO:0000313" key="1">
    <source>
        <dbReference type="EMBL" id="KAI7756957.1"/>
    </source>
</evidence>
<protein>
    <submittedName>
        <fullName evidence="1">Uncharacterized protein</fullName>
    </submittedName>
</protein>
<proteinExistence type="predicted"/>
<keyword evidence="2" id="KW-1185">Reference proteome</keyword>
<evidence type="ECO:0000313" key="2">
    <source>
        <dbReference type="Proteomes" id="UP001206925"/>
    </source>
</evidence>
<reference evidence="1" key="1">
    <citation type="submission" date="2022-06" db="EMBL/GenBank/DDBJ databases">
        <title>Uncovering the hologenomic basis of an extraordinary plant invasion.</title>
        <authorList>
            <person name="Bieker V.C."/>
            <person name="Martin M.D."/>
            <person name="Gilbert T."/>
            <person name="Hodgins K."/>
            <person name="Battlay P."/>
            <person name="Petersen B."/>
            <person name="Wilson J."/>
        </authorList>
    </citation>
    <scope>NUCLEOTIDE SEQUENCE</scope>
    <source>
        <strain evidence="1">AA19_3_7</strain>
        <tissue evidence="1">Leaf</tissue>
    </source>
</reference>
<comment type="caution">
    <text evidence="1">The sequence shown here is derived from an EMBL/GenBank/DDBJ whole genome shotgun (WGS) entry which is preliminary data.</text>
</comment>
<dbReference type="AlphaFoldDB" id="A0AAD5GV87"/>
<dbReference type="EMBL" id="JAMZMK010000214">
    <property type="protein sequence ID" value="KAI7756957.1"/>
    <property type="molecule type" value="Genomic_DNA"/>
</dbReference>
<accession>A0AAD5GV87</accession>
<sequence length="99" mass="11831">MIFTLITNQLNCLLTSADTCSTCILGFQIGLDDVLQRILRDVIRVRRPEYKVMEDMQRIGVPQHYFEVNDFYPRFWTSTEELTMRSLLRYDMRRDCNIS</sequence>